<accession>A0ABP0FQ74</accession>
<keyword evidence="2" id="KW-1185">Reference proteome</keyword>
<name>A0ABP0FQ74_CLALP</name>
<comment type="caution">
    <text evidence="1">The sequence shown here is derived from an EMBL/GenBank/DDBJ whole genome shotgun (WGS) entry which is preliminary data.</text>
</comment>
<dbReference type="Proteomes" id="UP001642483">
    <property type="component" value="Unassembled WGS sequence"/>
</dbReference>
<proteinExistence type="predicted"/>
<gene>
    <name evidence="1" type="ORF">CVLEPA_LOCUS12014</name>
</gene>
<dbReference type="EMBL" id="CAWYQH010000090">
    <property type="protein sequence ID" value="CAK8681773.1"/>
    <property type="molecule type" value="Genomic_DNA"/>
</dbReference>
<organism evidence="1 2">
    <name type="scientific">Clavelina lepadiformis</name>
    <name type="common">Light-bulb sea squirt</name>
    <name type="synonym">Ascidia lepadiformis</name>
    <dbReference type="NCBI Taxonomy" id="159417"/>
    <lineage>
        <taxon>Eukaryota</taxon>
        <taxon>Metazoa</taxon>
        <taxon>Chordata</taxon>
        <taxon>Tunicata</taxon>
        <taxon>Ascidiacea</taxon>
        <taxon>Aplousobranchia</taxon>
        <taxon>Clavelinidae</taxon>
        <taxon>Clavelina</taxon>
    </lineage>
</organism>
<evidence type="ECO:0000313" key="2">
    <source>
        <dbReference type="Proteomes" id="UP001642483"/>
    </source>
</evidence>
<sequence length="408" mass="45160">MAVNSNLEKKSNSGQYKSSGQCMMLRHDLGRYAGQDCEGVCSGSGEIPVTTAAAVLASNDDMISNQSGVDSDVSLYQSDASDFHGTAGSSSEPGEVDVDFLDTILLENERRNSNLENSGMFYPGNTLANIGYLPKISSGETGFTLEIKSGDVTANDWIVMDKSLLYSSANMNSNAIYPTDRPNYSCSFASMKPYAEFRTFPREEPHSQRNGTNHDSFARHSVETNSLKRSIKTEVQQDEYMWKELKPVFDKQKHSSAPTPPVDSPVNSFLNLLPIFLLTTKSYQAQPASYQLVNKNFSNTDTHYTTLSPKYANSRACLEEASEWTQRKRKKSAASEEDPLNDSVGSFFGQNACSQSVSDMTIHRNLAQRYWKRRFLEDCGQHSDVGYRSKAACSQHGGCSVSSEPIRL</sequence>
<protein>
    <submittedName>
        <fullName evidence="1">Uncharacterized protein</fullName>
    </submittedName>
</protein>
<reference evidence="1 2" key="1">
    <citation type="submission" date="2024-02" db="EMBL/GenBank/DDBJ databases">
        <authorList>
            <person name="Daric V."/>
            <person name="Darras S."/>
        </authorList>
    </citation>
    <scope>NUCLEOTIDE SEQUENCE [LARGE SCALE GENOMIC DNA]</scope>
</reference>
<evidence type="ECO:0000313" key="1">
    <source>
        <dbReference type="EMBL" id="CAK8681773.1"/>
    </source>
</evidence>